<reference evidence="9 10" key="1">
    <citation type="submission" date="2019-01" db="EMBL/GenBank/DDBJ databases">
        <title>Genome sequence of Bacillus glycinifermentans SRCM103574.</title>
        <authorList>
            <person name="Kong H.-J."/>
            <person name="Jeong S.-Y."/>
            <person name="Jeong D.-Y."/>
        </authorList>
    </citation>
    <scope>NUCLEOTIDE SEQUENCE [LARGE SCALE GENOMIC DNA]</scope>
    <source>
        <strain evidence="9 10">SRCM103574</strain>
    </source>
</reference>
<dbReference type="PROSITE" id="PS00151">
    <property type="entry name" value="ACYLPHOSPHATASE_2"/>
    <property type="match status" value="1"/>
</dbReference>
<name>A0AAJ3YWT3_9BACI</name>
<evidence type="ECO:0000256" key="5">
    <source>
        <dbReference type="PROSITE-ProRule" id="PRU00520"/>
    </source>
</evidence>
<dbReference type="Pfam" id="PF00708">
    <property type="entry name" value="Acylphosphatase"/>
    <property type="match status" value="1"/>
</dbReference>
<dbReference type="InterPro" id="IPR017968">
    <property type="entry name" value="Acylphosphatase_CS"/>
</dbReference>
<dbReference type="Gene3D" id="3.30.70.100">
    <property type="match status" value="1"/>
</dbReference>
<dbReference type="RefSeq" id="WP_046130371.1">
    <property type="nucleotide sequence ID" value="NZ_CP035232.1"/>
</dbReference>
<accession>A0AAJ3YWT3</accession>
<dbReference type="Proteomes" id="UP000288675">
    <property type="component" value="Chromosome"/>
</dbReference>
<dbReference type="SUPFAM" id="SSF54975">
    <property type="entry name" value="Acylphosphatase/BLUF domain-like"/>
    <property type="match status" value="1"/>
</dbReference>
<dbReference type="GO" id="GO:0003998">
    <property type="term" value="F:acylphosphatase activity"/>
    <property type="evidence" value="ECO:0007669"/>
    <property type="project" value="UniProtKB-EC"/>
</dbReference>
<comment type="catalytic activity">
    <reaction evidence="4 5 6">
        <text>an acyl phosphate + H2O = a carboxylate + phosphate + H(+)</text>
        <dbReference type="Rhea" id="RHEA:14965"/>
        <dbReference type="ChEBI" id="CHEBI:15377"/>
        <dbReference type="ChEBI" id="CHEBI:15378"/>
        <dbReference type="ChEBI" id="CHEBI:29067"/>
        <dbReference type="ChEBI" id="CHEBI:43474"/>
        <dbReference type="ChEBI" id="CHEBI:59918"/>
        <dbReference type="EC" id="3.6.1.7"/>
    </reaction>
</comment>
<dbReference type="EMBL" id="CP035232">
    <property type="protein sequence ID" value="QAT64248.1"/>
    <property type="molecule type" value="Genomic_DNA"/>
</dbReference>
<evidence type="ECO:0000256" key="6">
    <source>
        <dbReference type="RuleBase" id="RU000553"/>
    </source>
</evidence>
<evidence type="ECO:0000313" key="9">
    <source>
        <dbReference type="EMBL" id="QAT64248.1"/>
    </source>
</evidence>
<dbReference type="InterPro" id="IPR036046">
    <property type="entry name" value="Acylphosphatase-like_dom_sf"/>
</dbReference>
<sequence length="103" mass="12070">MLQYRIIVDGRVQGVGFRYFVQMEADKQKLTGWVKNRDNGTVEIRAEGPEESLKQFLKAVQKGSPFSRVTDVTVEETKQLDGYQKFNISYYFFVSLDFFREIL</sequence>
<organism evidence="9 10">
    <name type="scientific">Bacillus glycinifermentans</name>
    <dbReference type="NCBI Taxonomy" id="1664069"/>
    <lineage>
        <taxon>Bacteria</taxon>
        <taxon>Bacillati</taxon>
        <taxon>Bacillota</taxon>
        <taxon>Bacilli</taxon>
        <taxon>Bacillales</taxon>
        <taxon>Bacillaceae</taxon>
        <taxon>Bacillus</taxon>
    </lineage>
</organism>
<dbReference type="PRINTS" id="PR00112">
    <property type="entry name" value="ACYLPHPHTASE"/>
</dbReference>
<dbReference type="PANTHER" id="PTHR47268:SF4">
    <property type="entry name" value="ACYLPHOSPHATASE"/>
    <property type="match status" value="1"/>
</dbReference>
<comment type="similarity">
    <text evidence="1 7">Belongs to the acylphosphatase family.</text>
</comment>
<dbReference type="PROSITE" id="PS00150">
    <property type="entry name" value="ACYLPHOSPHATASE_1"/>
    <property type="match status" value="1"/>
</dbReference>
<feature type="active site" evidence="5">
    <location>
        <position position="18"/>
    </location>
</feature>
<evidence type="ECO:0000313" key="10">
    <source>
        <dbReference type="Proteomes" id="UP000288675"/>
    </source>
</evidence>
<dbReference type="PANTHER" id="PTHR47268">
    <property type="entry name" value="ACYLPHOSPHATASE"/>
    <property type="match status" value="1"/>
</dbReference>
<evidence type="ECO:0000256" key="7">
    <source>
        <dbReference type="RuleBase" id="RU004168"/>
    </source>
</evidence>
<dbReference type="InterPro" id="IPR001792">
    <property type="entry name" value="Acylphosphatase-like_dom"/>
</dbReference>
<evidence type="ECO:0000256" key="4">
    <source>
        <dbReference type="ARBA" id="ARBA00047645"/>
    </source>
</evidence>
<dbReference type="EC" id="3.6.1.7" evidence="2 5"/>
<protein>
    <recommendedName>
        <fullName evidence="3 5">Acylphosphatase</fullName>
        <ecNumber evidence="2 5">3.6.1.7</ecNumber>
    </recommendedName>
</protein>
<dbReference type="PROSITE" id="PS51160">
    <property type="entry name" value="ACYLPHOSPHATASE_3"/>
    <property type="match status" value="1"/>
</dbReference>
<proteinExistence type="inferred from homology"/>
<feature type="domain" description="Acylphosphatase-like" evidence="8">
    <location>
        <begin position="3"/>
        <end position="90"/>
    </location>
</feature>
<dbReference type="GeneID" id="82851930"/>
<feature type="active site" evidence="5">
    <location>
        <position position="36"/>
    </location>
</feature>
<dbReference type="NCBIfam" id="NF010995">
    <property type="entry name" value="PRK14420.1"/>
    <property type="match status" value="1"/>
</dbReference>
<evidence type="ECO:0000256" key="1">
    <source>
        <dbReference type="ARBA" id="ARBA00005614"/>
    </source>
</evidence>
<dbReference type="AlphaFoldDB" id="A0AAJ3YWT3"/>
<dbReference type="InterPro" id="IPR020456">
    <property type="entry name" value="Acylphosphatase"/>
</dbReference>
<evidence type="ECO:0000259" key="8">
    <source>
        <dbReference type="PROSITE" id="PS51160"/>
    </source>
</evidence>
<evidence type="ECO:0000256" key="3">
    <source>
        <dbReference type="ARBA" id="ARBA00015991"/>
    </source>
</evidence>
<gene>
    <name evidence="9" type="ORF">EQZ20_04455</name>
</gene>
<keyword evidence="5 6" id="KW-0378">Hydrolase</keyword>
<dbReference type="KEGG" id="bgy:BGLY_0807"/>
<evidence type="ECO:0000256" key="2">
    <source>
        <dbReference type="ARBA" id="ARBA00012150"/>
    </source>
</evidence>